<comment type="caution">
    <text evidence="1">The sequence shown here is derived from an EMBL/GenBank/DDBJ whole genome shotgun (WGS) entry which is preliminary data.</text>
</comment>
<protein>
    <submittedName>
        <fullName evidence="1">Uncharacterized protein</fullName>
    </submittedName>
</protein>
<keyword evidence="2" id="KW-1185">Reference proteome</keyword>
<feature type="non-terminal residue" evidence="1">
    <location>
        <position position="68"/>
    </location>
</feature>
<proteinExistence type="predicted"/>
<evidence type="ECO:0000313" key="2">
    <source>
        <dbReference type="Proteomes" id="UP001066276"/>
    </source>
</evidence>
<dbReference type="EMBL" id="JANPWB010000010">
    <property type="protein sequence ID" value="KAJ1141370.1"/>
    <property type="molecule type" value="Genomic_DNA"/>
</dbReference>
<sequence length="68" mass="7289">VTSRMDSCITPLIPTQLTKLNTASSPAVAFMATNLVDHTSEEKNCRSSTSTALILHTDINSKPSVIDN</sequence>
<dbReference type="Proteomes" id="UP001066276">
    <property type="component" value="Chromosome 6"/>
</dbReference>
<evidence type="ECO:0000313" key="1">
    <source>
        <dbReference type="EMBL" id="KAJ1141370.1"/>
    </source>
</evidence>
<dbReference type="AlphaFoldDB" id="A0AAV7QQJ2"/>
<gene>
    <name evidence="1" type="ORF">NDU88_007703</name>
</gene>
<reference evidence="1" key="1">
    <citation type="journal article" date="2022" name="bioRxiv">
        <title>Sequencing and chromosome-scale assembly of the giantPleurodeles waltlgenome.</title>
        <authorList>
            <person name="Brown T."/>
            <person name="Elewa A."/>
            <person name="Iarovenko S."/>
            <person name="Subramanian E."/>
            <person name="Araus A.J."/>
            <person name="Petzold A."/>
            <person name="Susuki M."/>
            <person name="Suzuki K.-i.T."/>
            <person name="Hayashi T."/>
            <person name="Toyoda A."/>
            <person name="Oliveira C."/>
            <person name="Osipova E."/>
            <person name="Leigh N.D."/>
            <person name="Simon A."/>
            <person name="Yun M.H."/>
        </authorList>
    </citation>
    <scope>NUCLEOTIDE SEQUENCE</scope>
    <source>
        <strain evidence="1">20211129_DDA</strain>
        <tissue evidence="1">Liver</tissue>
    </source>
</reference>
<accession>A0AAV7QQJ2</accession>
<feature type="non-terminal residue" evidence="1">
    <location>
        <position position="1"/>
    </location>
</feature>
<name>A0AAV7QQJ2_PLEWA</name>
<organism evidence="1 2">
    <name type="scientific">Pleurodeles waltl</name>
    <name type="common">Iberian ribbed newt</name>
    <dbReference type="NCBI Taxonomy" id="8319"/>
    <lineage>
        <taxon>Eukaryota</taxon>
        <taxon>Metazoa</taxon>
        <taxon>Chordata</taxon>
        <taxon>Craniata</taxon>
        <taxon>Vertebrata</taxon>
        <taxon>Euteleostomi</taxon>
        <taxon>Amphibia</taxon>
        <taxon>Batrachia</taxon>
        <taxon>Caudata</taxon>
        <taxon>Salamandroidea</taxon>
        <taxon>Salamandridae</taxon>
        <taxon>Pleurodelinae</taxon>
        <taxon>Pleurodeles</taxon>
    </lineage>
</organism>